<dbReference type="PROSITE" id="PS51257">
    <property type="entry name" value="PROKAR_LIPOPROTEIN"/>
    <property type="match status" value="1"/>
</dbReference>
<feature type="signal peptide" evidence="1">
    <location>
        <begin position="1"/>
        <end position="19"/>
    </location>
</feature>
<sequence>MKKFILTMFLLILPFTAIACSPVQNNLQTNTPLDEQSITAEDIEESKQAIRDHIDALKDGDLETVNKTLGRYMQGLYNNSNIGNSTLEIESIEYPGQYTTANIPPSSYRSNYGQDPYKSMCLHVIFSKGWEGGGKDNWDYILIKETEESPWVIHDWGV</sequence>
<name>A0A7C6Z2F7_9FIRM</name>
<organism evidence="2 3">
    <name type="scientific">Desulfitobacterium dehalogenans</name>
    <dbReference type="NCBI Taxonomy" id="36854"/>
    <lineage>
        <taxon>Bacteria</taxon>
        <taxon>Bacillati</taxon>
        <taxon>Bacillota</taxon>
        <taxon>Clostridia</taxon>
        <taxon>Eubacteriales</taxon>
        <taxon>Desulfitobacteriaceae</taxon>
        <taxon>Desulfitobacterium</taxon>
    </lineage>
</organism>
<dbReference type="AlphaFoldDB" id="A0A7C6Z2F7"/>
<accession>A0A7C6Z2F7</accession>
<evidence type="ECO:0000313" key="2">
    <source>
        <dbReference type="EMBL" id="HHY25489.1"/>
    </source>
</evidence>
<feature type="chain" id="PRO_5028331794" evidence="1">
    <location>
        <begin position="20"/>
        <end position="158"/>
    </location>
</feature>
<proteinExistence type="predicted"/>
<reference evidence="2 3" key="1">
    <citation type="journal article" date="2020" name="Biotechnol. Biofuels">
        <title>New insights from the biogas microbiome by comprehensive genome-resolved metagenomics of nearly 1600 species originating from multiple anaerobic digesters.</title>
        <authorList>
            <person name="Campanaro S."/>
            <person name="Treu L."/>
            <person name="Rodriguez-R L.M."/>
            <person name="Kovalovszki A."/>
            <person name="Ziels R.M."/>
            <person name="Maus I."/>
            <person name="Zhu X."/>
            <person name="Kougias P.G."/>
            <person name="Basile A."/>
            <person name="Luo G."/>
            <person name="Schluter A."/>
            <person name="Konstantinidis K.T."/>
            <person name="Angelidaki I."/>
        </authorList>
    </citation>
    <scope>NUCLEOTIDE SEQUENCE [LARGE SCALE GENOMIC DNA]</scope>
    <source>
        <strain evidence="2">AS05jafATM_4</strain>
    </source>
</reference>
<protein>
    <submittedName>
        <fullName evidence="2">DUF4829 domain-containing protein</fullName>
    </submittedName>
</protein>
<evidence type="ECO:0000313" key="3">
    <source>
        <dbReference type="Proteomes" id="UP000553059"/>
    </source>
</evidence>
<keyword evidence="1" id="KW-0732">Signal</keyword>
<dbReference type="Proteomes" id="UP000553059">
    <property type="component" value="Unassembled WGS sequence"/>
</dbReference>
<evidence type="ECO:0000256" key="1">
    <source>
        <dbReference type="SAM" id="SignalP"/>
    </source>
</evidence>
<dbReference type="EMBL" id="DUTF01000039">
    <property type="protein sequence ID" value="HHY25489.1"/>
    <property type="molecule type" value="Genomic_DNA"/>
</dbReference>
<comment type="caution">
    <text evidence="2">The sequence shown here is derived from an EMBL/GenBank/DDBJ whole genome shotgun (WGS) entry which is preliminary data.</text>
</comment>
<gene>
    <name evidence="2" type="ORF">GX523_01835</name>
</gene>